<feature type="domain" description="PIN" evidence="2">
    <location>
        <begin position="5"/>
        <end position="130"/>
    </location>
</feature>
<dbReference type="InterPro" id="IPR002716">
    <property type="entry name" value="PIN_dom"/>
</dbReference>
<evidence type="ECO:0000259" key="2">
    <source>
        <dbReference type="Pfam" id="PF01850"/>
    </source>
</evidence>
<protein>
    <recommendedName>
        <fullName evidence="2">PIN domain-containing protein</fullName>
    </recommendedName>
</protein>
<sequence>MIPIYIVDASVVVKWFSDIKEQDRQQALWIRDRSLEDKIHLIAPDLIVYELANALRYNPSFEANETKKAIKAFLDFGIIIEFGEMLDKVVRDAIKIAYQFNITVYDSLYVALAKKYQCKLITANPKCHSRVKTKNIILLKYFKIK</sequence>
<name>A0A1F5EF90_9BACT</name>
<dbReference type="CDD" id="cd09873">
    <property type="entry name" value="PIN_Pae0151-like"/>
    <property type="match status" value="1"/>
</dbReference>
<comment type="caution">
    <text evidence="3">The sequence shown here is derived from an EMBL/GenBank/DDBJ whole genome shotgun (WGS) entry which is preliminary data.</text>
</comment>
<accession>A0A1F5EF90</accession>
<dbReference type="PANTHER" id="PTHR35901">
    <property type="entry name" value="RIBONUCLEASE VAPC3"/>
    <property type="match status" value="1"/>
</dbReference>
<dbReference type="InterPro" id="IPR029060">
    <property type="entry name" value="PIN-like_dom_sf"/>
</dbReference>
<dbReference type="EMBL" id="MEZV01000045">
    <property type="protein sequence ID" value="OGD66089.1"/>
    <property type="molecule type" value="Genomic_DNA"/>
</dbReference>
<reference evidence="3 4" key="1">
    <citation type="journal article" date="2016" name="Nat. Commun.">
        <title>Thousands of microbial genomes shed light on interconnected biogeochemical processes in an aquifer system.</title>
        <authorList>
            <person name="Anantharaman K."/>
            <person name="Brown C.T."/>
            <person name="Hug L.A."/>
            <person name="Sharon I."/>
            <person name="Castelle C.J."/>
            <person name="Probst A.J."/>
            <person name="Thomas B.C."/>
            <person name="Singh A."/>
            <person name="Wilkins M.J."/>
            <person name="Karaoz U."/>
            <person name="Brodie E.L."/>
            <person name="Williams K.H."/>
            <person name="Hubbard S.S."/>
            <person name="Banfield J.F."/>
        </authorList>
    </citation>
    <scope>NUCLEOTIDE SEQUENCE [LARGE SCALE GENOMIC DNA]</scope>
</reference>
<dbReference type="SUPFAM" id="SSF88723">
    <property type="entry name" value="PIN domain-like"/>
    <property type="match status" value="1"/>
</dbReference>
<dbReference type="InterPro" id="IPR051619">
    <property type="entry name" value="TypeII_TA_RNase_PINc/VapC"/>
</dbReference>
<dbReference type="Proteomes" id="UP000176451">
    <property type="component" value="Unassembled WGS sequence"/>
</dbReference>
<evidence type="ECO:0000313" key="3">
    <source>
        <dbReference type="EMBL" id="OGD66089.1"/>
    </source>
</evidence>
<organism evidence="3 4">
    <name type="scientific">Candidatus Berkelbacteria bacterium RIFCSPHIGHO2_12_FULL_36_9</name>
    <dbReference type="NCBI Taxonomy" id="1797469"/>
    <lineage>
        <taxon>Bacteria</taxon>
        <taxon>Candidatus Berkelbacteria</taxon>
    </lineage>
</organism>
<keyword evidence="1" id="KW-0460">Magnesium</keyword>
<gene>
    <name evidence="3" type="ORF">A3F08_02030</name>
</gene>
<proteinExistence type="predicted"/>
<dbReference type="Pfam" id="PF01850">
    <property type="entry name" value="PIN"/>
    <property type="match status" value="1"/>
</dbReference>
<evidence type="ECO:0000256" key="1">
    <source>
        <dbReference type="ARBA" id="ARBA00022842"/>
    </source>
</evidence>
<dbReference type="STRING" id="1797469.A3F08_02030"/>
<evidence type="ECO:0000313" key="4">
    <source>
        <dbReference type="Proteomes" id="UP000176451"/>
    </source>
</evidence>
<dbReference type="InterPro" id="IPR044153">
    <property type="entry name" value="PIN_Pae0151-like"/>
</dbReference>
<dbReference type="Gene3D" id="3.40.50.1010">
    <property type="entry name" value="5'-nuclease"/>
    <property type="match status" value="1"/>
</dbReference>
<dbReference type="AlphaFoldDB" id="A0A1F5EF90"/>
<dbReference type="PANTHER" id="PTHR35901:SF1">
    <property type="entry name" value="EXONUCLEASE VAPC9"/>
    <property type="match status" value="1"/>
</dbReference>